<organism evidence="3 4">
    <name type="scientific">Palaeococcus pacificus DY20341</name>
    <dbReference type="NCBI Taxonomy" id="1343739"/>
    <lineage>
        <taxon>Archaea</taxon>
        <taxon>Methanobacteriati</taxon>
        <taxon>Methanobacteriota</taxon>
        <taxon>Thermococci</taxon>
        <taxon>Thermococcales</taxon>
        <taxon>Thermococcaceae</taxon>
        <taxon>Palaeococcus</taxon>
    </lineage>
</organism>
<gene>
    <name evidence="3" type="ORF">PAP_06075</name>
</gene>
<reference evidence="4" key="1">
    <citation type="submission" date="2013-06" db="EMBL/GenBank/DDBJ databases">
        <title>Complete Genome Sequence of Hyperthermophilic Palaeococcus pacificus DY20341T, Isolated from a Deep-Sea Hydrothermal Sediments.</title>
        <authorList>
            <person name="Zeng X."/>
            <person name="Shao Z."/>
        </authorList>
    </citation>
    <scope>NUCLEOTIDE SEQUENCE [LARGE SCALE GENOMIC DNA]</scope>
    <source>
        <strain evidence="4">DY20341</strain>
    </source>
</reference>
<feature type="transmembrane region" description="Helical" evidence="1">
    <location>
        <begin position="382"/>
        <end position="402"/>
    </location>
</feature>
<feature type="transmembrane region" description="Helical" evidence="1">
    <location>
        <begin position="408"/>
        <end position="425"/>
    </location>
</feature>
<keyword evidence="1" id="KW-0472">Membrane</keyword>
<dbReference type="GeneID" id="24842336"/>
<reference evidence="3 4" key="2">
    <citation type="journal article" date="2015" name="Genome Announc.">
        <title>Complete Genome Sequence of Hyperthermophilic Piezophilic Archaeon Palaeococcus pacificus DY20341T, Isolated from Deep-Sea Hydrothermal Sediments.</title>
        <authorList>
            <person name="Zeng X."/>
            <person name="Jebbar M."/>
            <person name="Shao Z."/>
        </authorList>
    </citation>
    <scope>NUCLEOTIDE SEQUENCE [LARGE SCALE GENOMIC DNA]</scope>
    <source>
        <strain evidence="3 4">DY20341</strain>
    </source>
</reference>
<feature type="transmembrane region" description="Helical" evidence="1">
    <location>
        <begin position="321"/>
        <end position="343"/>
    </location>
</feature>
<sequence length="430" mass="47215">MSQRVVSSSRKNHANMVTKRRYSFHYGVFKIPNWFYSFVPFKIATGGSSVLMPLYLLQLGGSAQLVGVMNSLASLASMIGTLFWGRLSDKTLKRRLFITLGFSSVSIFLALLAIVGSAGELIILNTLYAFFLATTISVPVVLALRSVRKTYWDFGLGKFSEIGGWGWTFGLVLGLALSKYLSISALLLLFAIINFPSILLGASLIREIPIYVNRESIALFRNAVVQKARYAPSFVLHIPSTLKGFRRFSKCRAFYAHSFLFWIATGLYFSQVPVFLTFSGFSREKIYLIAIANSAISAFMYTRVGLMLKNDNLFKVLRRGLLLRFLGIAAIFIAVVGARGVFILALASYLLAGLSWSFISISGTSLVGRLAGEKEKGTAMGIYNLVNSLGLIVGSLSSGFIVEGFGFGVEYALALLFVLLSLLPIRTKAL</sequence>
<keyword evidence="4" id="KW-1185">Reference proteome</keyword>
<feature type="domain" description="Major facilitator superfamily (MFS) profile" evidence="2">
    <location>
        <begin position="1"/>
        <end position="430"/>
    </location>
</feature>
<evidence type="ECO:0000313" key="3">
    <source>
        <dbReference type="EMBL" id="AIF69615.1"/>
    </source>
</evidence>
<accession>A0A075LSA1</accession>
<feature type="transmembrane region" description="Helical" evidence="1">
    <location>
        <begin position="156"/>
        <end position="177"/>
    </location>
</feature>
<dbReference type="STRING" id="1343739.PAP_06075"/>
<dbReference type="Proteomes" id="UP000027981">
    <property type="component" value="Chromosome"/>
</dbReference>
<dbReference type="InterPro" id="IPR011701">
    <property type="entry name" value="MFS"/>
</dbReference>
<feature type="transmembrane region" description="Helical" evidence="1">
    <location>
        <begin position="349"/>
        <end position="370"/>
    </location>
</feature>
<dbReference type="GO" id="GO:0022857">
    <property type="term" value="F:transmembrane transporter activity"/>
    <property type="evidence" value="ECO:0007669"/>
    <property type="project" value="InterPro"/>
</dbReference>
<dbReference type="RefSeq" id="WP_052649092.1">
    <property type="nucleotide sequence ID" value="NZ_CP006019.1"/>
</dbReference>
<dbReference type="PANTHER" id="PTHR23518">
    <property type="entry name" value="C-METHYLTRANSFERASE"/>
    <property type="match status" value="1"/>
</dbReference>
<dbReference type="EMBL" id="CP006019">
    <property type="protein sequence ID" value="AIF69615.1"/>
    <property type="molecule type" value="Genomic_DNA"/>
</dbReference>
<feature type="transmembrane region" description="Helical" evidence="1">
    <location>
        <begin position="96"/>
        <end position="115"/>
    </location>
</feature>
<dbReference type="eggNOG" id="arCOG00131">
    <property type="taxonomic scope" value="Archaea"/>
</dbReference>
<dbReference type="InterPro" id="IPR020846">
    <property type="entry name" value="MFS_dom"/>
</dbReference>
<dbReference type="Gene3D" id="1.20.1250.20">
    <property type="entry name" value="MFS general substrate transporter like domains"/>
    <property type="match status" value="1"/>
</dbReference>
<dbReference type="OrthoDB" id="86286at2157"/>
<feature type="transmembrane region" description="Helical" evidence="1">
    <location>
        <begin position="183"/>
        <end position="205"/>
    </location>
</feature>
<dbReference type="KEGG" id="ppac:PAP_06075"/>
<feature type="transmembrane region" description="Helical" evidence="1">
    <location>
        <begin position="253"/>
        <end position="274"/>
    </location>
</feature>
<feature type="transmembrane region" description="Helical" evidence="1">
    <location>
        <begin position="34"/>
        <end position="57"/>
    </location>
</feature>
<feature type="transmembrane region" description="Helical" evidence="1">
    <location>
        <begin position="286"/>
        <end position="309"/>
    </location>
</feature>
<dbReference type="HOGENOM" id="CLU_051127_0_0_2"/>
<evidence type="ECO:0000313" key="4">
    <source>
        <dbReference type="Proteomes" id="UP000027981"/>
    </source>
</evidence>
<evidence type="ECO:0000256" key="1">
    <source>
        <dbReference type="SAM" id="Phobius"/>
    </source>
</evidence>
<dbReference type="SUPFAM" id="SSF103473">
    <property type="entry name" value="MFS general substrate transporter"/>
    <property type="match status" value="1"/>
</dbReference>
<feature type="transmembrane region" description="Helical" evidence="1">
    <location>
        <begin position="63"/>
        <end position="84"/>
    </location>
</feature>
<keyword evidence="1" id="KW-1133">Transmembrane helix</keyword>
<keyword evidence="1" id="KW-0812">Transmembrane</keyword>
<dbReference type="InterPro" id="IPR036259">
    <property type="entry name" value="MFS_trans_sf"/>
</dbReference>
<evidence type="ECO:0000259" key="2">
    <source>
        <dbReference type="PROSITE" id="PS50850"/>
    </source>
</evidence>
<protein>
    <recommendedName>
        <fullName evidence="2">Major facilitator superfamily (MFS) profile domain-containing protein</fullName>
    </recommendedName>
</protein>
<dbReference type="PROSITE" id="PS50850">
    <property type="entry name" value="MFS"/>
    <property type="match status" value="1"/>
</dbReference>
<feature type="transmembrane region" description="Helical" evidence="1">
    <location>
        <begin position="121"/>
        <end position="144"/>
    </location>
</feature>
<proteinExistence type="predicted"/>
<dbReference type="Pfam" id="PF07690">
    <property type="entry name" value="MFS_1"/>
    <property type="match status" value="1"/>
</dbReference>
<name>A0A075LSA1_9EURY</name>
<dbReference type="AlphaFoldDB" id="A0A075LSA1"/>
<dbReference type="PANTHER" id="PTHR23518:SF2">
    <property type="entry name" value="MAJOR FACILITATOR SUPERFAMILY TRANSPORTER"/>
    <property type="match status" value="1"/>
</dbReference>